<dbReference type="GO" id="GO:0072330">
    <property type="term" value="P:monocarboxylic acid biosynthetic process"/>
    <property type="evidence" value="ECO:0007669"/>
    <property type="project" value="UniProtKB-ARBA"/>
</dbReference>
<evidence type="ECO:0000256" key="5">
    <source>
        <dbReference type="SAM" id="MobiDB-lite"/>
    </source>
</evidence>
<dbReference type="InterPro" id="IPR019363">
    <property type="entry name" value="LDAH"/>
</dbReference>
<reference evidence="6" key="2">
    <citation type="journal article" date="2023" name="IMA Fungus">
        <title>Comparative genomic study of the Penicillium genus elucidates a diverse pangenome and 15 lateral gene transfer events.</title>
        <authorList>
            <person name="Petersen C."/>
            <person name="Sorensen T."/>
            <person name="Nielsen M.R."/>
            <person name="Sondergaard T.E."/>
            <person name="Sorensen J.L."/>
            <person name="Fitzpatrick D.A."/>
            <person name="Frisvad J.C."/>
            <person name="Nielsen K.L."/>
        </authorList>
    </citation>
    <scope>NUCLEOTIDE SEQUENCE</scope>
    <source>
        <strain evidence="6">IBT 16125</strain>
    </source>
</reference>
<dbReference type="EMBL" id="JAPVEA010000002">
    <property type="protein sequence ID" value="KAJ5461868.1"/>
    <property type="molecule type" value="Genomic_DNA"/>
</dbReference>
<protein>
    <recommendedName>
        <fullName evidence="8">Lipid droplet-associated hydrolase</fullName>
    </recommendedName>
</protein>
<dbReference type="SUPFAM" id="SSF53474">
    <property type="entry name" value="alpha/beta-Hydrolases"/>
    <property type="match status" value="1"/>
</dbReference>
<dbReference type="Proteomes" id="UP001213681">
    <property type="component" value="Unassembled WGS sequence"/>
</dbReference>
<evidence type="ECO:0000256" key="3">
    <source>
        <dbReference type="ARBA" id="ARBA00022677"/>
    </source>
</evidence>
<dbReference type="InterPro" id="IPR029058">
    <property type="entry name" value="AB_hydrolase_fold"/>
</dbReference>
<evidence type="ECO:0000256" key="1">
    <source>
        <dbReference type="ARBA" id="ARBA00004502"/>
    </source>
</evidence>
<comment type="caution">
    <text evidence="6">The sequence shown here is derived from an EMBL/GenBank/DDBJ whole genome shotgun (WGS) entry which is preliminary data.</text>
</comment>
<reference evidence="6" key="1">
    <citation type="submission" date="2022-12" db="EMBL/GenBank/DDBJ databases">
        <authorList>
            <person name="Petersen C."/>
        </authorList>
    </citation>
    <scope>NUCLEOTIDE SEQUENCE</scope>
    <source>
        <strain evidence="6">IBT 16125</strain>
    </source>
</reference>
<dbReference type="RefSeq" id="XP_056770910.1">
    <property type="nucleotide sequence ID" value="XM_056906803.1"/>
</dbReference>
<dbReference type="Pfam" id="PF10230">
    <property type="entry name" value="LIDHydrolase"/>
    <property type="match status" value="1"/>
</dbReference>
<dbReference type="GO" id="GO:0019915">
    <property type="term" value="P:lipid storage"/>
    <property type="evidence" value="ECO:0007669"/>
    <property type="project" value="InterPro"/>
</dbReference>
<keyword evidence="4" id="KW-0378">Hydrolase</keyword>
<evidence type="ECO:0000256" key="2">
    <source>
        <dbReference type="ARBA" id="ARBA00008300"/>
    </source>
</evidence>
<comment type="similarity">
    <text evidence="2">Belongs to the AB hydrolase superfamily. LDAH family.</text>
</comment>
<feature type="region of interest" description="Disordered" evidence="5">
    <location>
        <begin position="312"/>
        <end position="331"/>
    </location>
</feature>
<feature type="compositionally biased region" description="Basic and acidic residues" evidence="5">
    <location>
        <begin position="312"/>
        <end position="323"/>
    </location>
</feature>
<keyword evidence="3" id="KW-0551">Lipid droplet</keyword>
<dbReference type="AlphaFoldDB" id="A0AAD6CGH1"/>
<accession>A0AAD6CGH1</accession>
<proteinExistence type="inferred from homology"/>
<comment type="subcellular location">
    <subcellularLocation>
        <location evidence="1">Lipid droplet</location>
    </subcellularLocation>
</comment>
<dbReference type="GO" id="GO:0017000">
    <property type="term" value="P:antibiotic biosynthetic process"/>
    <property type="evidence" value="ECO:0007669"/>
    <property type="project" value="UniProtKB-ARBA"/>
</dbReference>
<dbReference type="GO" id="GO:0005811">
    <property type="term" value="C:lipid droplet"/>
    <property type="evidence" value="ECO:0007669"/>
    <property type="project" value="UniProtKB-SubCell"/>
</dbReference>
<keyword evidence="7" id="KW-1185">Reference proteome</keyword>
<dbReference type="GeneID" id="81597046"/>
<dbReference type="Gene3D" id="3.40.50.1820">
    <property type="entry name" value="alpha/beta hydrolase"/>
    <property type="match status" value="1"/>
</dbReference>
<sequence>MEPQITSNTFCSYTASHADASTTVFFISGNPGLIGYYHPFLSLLGEYLANGSSQDQSSKKDSSIQIYGCSLGGFEVACDATPSTKDSRGGRARLYDLEDQIVFVHDKLNALMSRNVATMDDASESSAKRKVILMGHSVGAYIAMEVLRRHREAIPESRPENKYTVDFDIIGGVMLFPTVKDIAHSPSGQKLTTMLSFLPHLALVVGFLARILTTILPATALRSLVKLVMHNPPTHALDTTTAFLKSRGGLQQALHMAADEMRTITSDKWTDDVWGVAHAREPLTRLFFYFGRNDHWVAEKTRDEIVAVRGCKDRDQDQDRDGDGEGNSGLGPKMFVCEEGLPHAFCLKHSDVMARKVADMIRDIEKV</sequence>
<dbReference type="PANTHER" id="PTHR13390:SF0">
    <property type="entry name" value="LIPID DROPLET-ASSOCIATED HYDROLASE"/>
    <property type="match status" value="1"/>
</dbReference>
<dbReference type="PANTHER" id="PTHR13390">
    <property type="entry name" value="LIPASE"/>
    <property type="match status" value="1"/>
</dbReference>
<evidence type="ECO:0000313" key="6">
    <source>
        <dbReference type="EMBL" id="KAJ5461868.1"/>
    </source>
</evidence>
<name>A0AAD6CGH1_9EURO</name>
<evidence type="ECO:0008006" key="8">
    <source>
        <dbReference type="Google" id="ProtNLM"/>
    </source>
</evidence>
<evidence type="ECO:0000256" key="4">
    <source>
        <dbReference type="ARBA" id="ARBA00022801"/>
    </source>
</evidence>
<evidence type="ECO:0000313" key="7">
    <source>
        <dbReference type="Proteomes" id="UP001213681"/>
    </source>
</evidence>
<gene>
    <name evidence="6" type="ORF">N7458_003420</name>
</gene>
<dbReference type="GO" id="GO:0016298">
    <property type="term" value="F:lipase activity"/>
    <property type="evidence" value="ECO:0007669"/>
    <property type="project" value="InterPro"/>
</dbReference>
<organism evidence="6 7">
    <name type="scientific">Penicillium daleae</name>
    <dbReference type="NCBI Taxonomy" id="63821"/>
    <lineage>
        <taxon>Eukaryota</taxon>
        <taxon>Fungi</taxon>
        <taxon>Dikarya</taxon>
        <taxon>Ascomycota</taxon>
        <taxon>Pezizomycotina</taxon>
        <taxon>Eurotiomycetes</taxon>
        <taxon>Eurotiomycetidae</taxon>
        <taxon>Eurotiales</taxon>
        <taxon>Aspergillaceae</taxon>
        <taxon>Penicillium</taxon>
    </lineage>
</organism>